<sequence>MIESQAQVQRHPVIVATQWGTLIPTIAPQCLNHGQPLKFAQSPNCTTKATGISQTVAKGCGCVADAVPWTSEAVISKRTNALSTKEPQEYEFPEIWAETEASLCRIQGQQQNKGRRSGQFWCRSVITGIGSSLQVRLDFQVTDRAFN</sequence>
<accession>C0NWQ7</accession>
<name>C0NWQ7_AJECG</name>
<dbReference type="AlphaFoldDB" id="C0NWQ7"/>
<gene>
    <name evidence="1" type="ORF">HCBG_07587</name>
</gene>
<dbReference type="EMBL" id="GG663374">
    <property type="protein sequence ID" value="EEH04362.1"/>
    <property type="molecule type" value="Genomic_DNA"/>
</dbReference>
<organism evidence="1 2">
    <name type="scientific">Ajellomyces capsulatus (strain G186AR / H82 / ATCC MYA-2454 / RMSCC 2432)</name>
    <name type="common">Darling's disease fungus</name>
    <name type="synonym">Histoplasma capsulatum</name>
    <dbReference type="NCBI Taxonomy" id="447093"/>
    <lineage>
        <taxon>Eukaryota</taxon>
        <taxon>Fungi</taxon>
        <taxon>Dikarya</taxon>
        <taxon>Ascomycota</taxon>
        <taxon>Pezizomycotina</taxon>
        <taxon>Eurotiomycetes</taxon>
        <taxon>Eurotiomycetidae</taxon>
        <taxon>Onygenales</taxon>
        <taxon>Ajellomycetaceae</taxon>
        <taxon>Histoplasma</taxon>
    </lineage>
</organism>
<evidence type="ECO:0000313" key="2">
    <source>
        <dbReference type="Proteomes" id="UP000001631"/>
    </source>
</evidence>
<dbReference type="GeneID" id="69040603"/>
<evidence type="ECO:0000313" key="1">
    <source>
        <dbReference type="EMBL" id="EEH04362.1"/>
    </source>
</evidence>
<dbReference type="InParanoid" id="C0NWQ7"/>
<proteinExistence type="predicted"/>
<protein>
    <submittedName>
        <fullName evidence="1">Uncharacterized protein</fullName>
    </submittedName>
</protein>
<reference evidence="1" key="1">
    <citation type="submission" date="2009-02" db="EMBL/GenBank/DDBJ databases">
        <title>The Genome Sequence of Ajellomyces capsulatus strain G186AR.</title>
        <authorList>
            <consortium name="The Broad Institute Genome Sequencing Platform"/>
            <person name="Champion M."/>
            <person name="Cuomo C."/>
            <person name="Ma L.-J."/>
            <person name="Henn M.R."/>
            <person name="Sil A."/>
            <person name="Goldman B."/>
            <person name="Young S.K."/>
            <person name="Kodira C.D."/>
            <person name="Zeng Q."/>
            <person name="Koehrsen M."/>
            <person name="Alvarado L."/>
            <person name="Berlin A."/>
            <person name="Borenstein D."/>
            <person name="Chen Z."/>
            <person name="Engels R."/>
            <person name="Freedman E."/>
            <person name="Gellesch M."/>
            <person name="Goldberg J."/>
            <person name="Griggs A."/>
            <person name="Gujja S."/>
            <person name="Heiman D."/>
            <person name="Hepburn T."/>
            <person name="Howarth C."/>
            <person name="Jen D."/>
            <person name="Larson L."/>
            <person name="Lewis B."/>
            <person name="Mehta T."/>
            <person name="Park D."/>
            <person name="Pearson M."/>
            <person name="Roberts A."/>
            <person name="Saif S."/>
            <person name="Shea T."/>
            <person name="Shenoy N."/>
            <person name="Sisk P."/>
            <person name="Stolte C."/>
            <person name="Sykes S."/>
            <person name="Walk T."/>
            <person name="White J."/>
            <person name="Yandava C."/>
            <person name="Klein B."/>
            <person name="McEwen J.G."/>
            <person name="Puccia R."/>
            <person name="Goldman G.H."/>
            <person name="Felipe M.S."/>
            <person name="Nino-Vega G."/>
            <person name="San-Blas G."/>
            <person name="Taylor J."/>
            <person name="Mendoza L."/>
            <person name="Galagan J."/>
            <person name="Nusbaum C."/>
            <person name="Birren B."/>
        </authorList>
    </citation>
    <scope>NUCLEOTIDE SEQUENCE</scope>
    <source>
        <strain evidence="1">G186AR</strain>
    </source>
</reference>
<dbReference type="HOGENOM" id="CLU_1767523_0_0_1"/>
<keyword evidence="2" id="KW-1185">Reference proteome</keyword>
<dbReference type="Proteomes" id="UP000001631">
    <property type="component" value="Unassembled WGS sequence"/>
</dbReference>
<dbReference type="RefSeq" id="XP_045284843.1">
    <property type="nucleotide sequence ID" value="XM_045434636.1"/>
</dbReference>